<organism evidence="2 3">
    <name type="scientific">Actinomyces bowdenii</name>
    <dbReference type="NCBI Taxonomy" id="131109"/>
    <lineage>
        <taxon>Bacteria</taxon>
        <taxon>Bacillati</taxon>
        <taxon>Actinomycetota</taxon>
        <taxon>Actinomycetes</taxon>
        <taxon>Actinomycetales</taxon>
        <taxon>Actinomycetaceae</taxon>
        <taxon>Actinomyces</taxon>
    </lineage>
</organism>
<dbReference type="RefSeq" id="WP_179899321.1">
    <property type="nucleotide sequence ID" value="NZ_JACBXV010000001.1"/>
</dbReference>
<protein>
    <submittedName>
        <fullName evidence="2">Uncharacterized protein</fullName>
    </submittedName>
</protein>
<evidence type="ECO:0000256" key="1">
    <source>
        <dbReference type="SAM" id="MobiDB-lite"/>
    </source>
</evidence>
<dbReference type="AlphaFoldDB" id="A0A853EF87"/>
<dbReference type="EMBL" id="JACBXV010000001">
    <property type="protein sequence ID" value="NYS67978.1"/>
    <property type="molecule type" value="Genomic_DNA"/>
</dbReference>
<comment type="caution">
    <text evidence="2">The sequence shown here is derived from an EMBL/GenBank/DDBJ whole genome shotgun (WGS) entry which is preliminary data.</text>
</comment>
<gene>
    <name evidence="2" type="ORF">HZZ05_00190</name>
</gene>
<reference evidence="2 3" key="1">
    <citation type="submission" date="2020-07" db="EMBL/GenBank/DDBJ databases">
        <title>MOT database genomes.</title>
        <authorList>
            <person name="Joseph S."/>
            <person name="Aduse-Opoku J."/>
            <person name="Hashim A."/>
            <person name="Wade W."/>
            <person name="Curtis M."/>
        </authorList>
    </citation>
    <scope>NUCLEOTIDE SEQUENCE [LARGE SCALE GENOMIC DNA]</scope>
    <source>
        <strain evidence="2 3">WMus004</strain>
    </source>
</reference>
<proteinExistence type="predicted"/>
<accession>A0A853EF87</accession>
<feature type="compositionally biased region" description="Low complexity" evidence="1">
    <location>
        <begin position="214"/>
        <end position="226"/>
    </location>
</feature>
<evidence type="ECO:0000313" key="3">
    <source>
        <dbReference type="Proteomes" id="UP000572528"/>
    </source>
</evidence>
<dbReference type="Proteomes" id="UP000572528">
    <property type="component" value="Unassembled WGS sequence"/>
</dbReference>
<feature type="region of interest" description="Disordered" evidence="1">
    <location>
        <begin position="200"/>
        <end position="234"/>
    </location>
</feature>
<evidence type="ECO:0000313" key="2">
    <source>
        <dbReference type="EMBL" id="NYS67978.1"/>
    </source>
</evidence>
<sequence length="234" mass="25289">MAVLLLVAGCSLGGERDPREMTAGRMLEVADVPGATTSEITRIDEATICRPMKQMLHRFYSRSEEFPVTTVRFDVINGITVQQTLIYDSTGSDPIGDYQYAVDTCVEKSPLRYKSDFQTTETFEVLDQSAVPRGVVGYTDVVTNEDAGTKSTIQRIFLRFDHEGKKGLMYLSVTNPSGDPADLSPMDLIDPALRKAEATLDHTGLGSLTPSPAPATADASEDASATVSPTQASE</sequence>
<name>A0A853EF87_9ACTO</name>